<dbReference type="SUPFAM" id="SSF55347">
    <property type="entry name" value="Glyceraldehyde-3-phosphate dehydrogenase-like, C-terminal domain"/>
    <property type="match status" value="1"/>
</dbReference>
<dbReference type="Pfam" id="PF01408">
    <property type="entry name" value="GFO_IDH_MocA"/>
    <property type="match status" value="1"/>
</dbReference>
<dbReference type="InterPro" id="IPR036291">
    <property type="entry name" value="NAD(P)-bd_dom_sf"/>
</dbReference>
<evidence type="ECO:0000256" key="2">
    <source>
        <dbReference type="ARBA" id="ARBA00023002"/>
    </source>
</evidence>
<dbReference type="InterPro" id="IPR055170">
    <property type="entry name" value="GFO_IDH_MocA-like_dom"/>
</dbReference>
<feature type="domain" description="Gfo/Idh/MocA-like oxidoreductase N-terminal" evidence="4">
    <location>
        <begin position="18"/>
        <end position="133"/>
    </location>
</feature>
<feature type="domain" description="GFO/IDH/MocA-like oxidoreductase" evidence="5">
    <location>
        <begin position="148"/>
        <end position="260"/>
    </location>
</feature>
<comment type="caution">
    <text evidence="6">The sequence shown here is derived from an EMBL/GenBank/DDBJ whole genome shotgun (WGS) entry which is preliminary data.</text>
</comment>
<keyword evidence="3" id="KW-0520">NAD</keyword>
<sequence>MLLPDARIAPLRGGTVLRWGVLAPGRIAHDWVRTVHANTDQRVVAVASRTLERAEAFAAEHGIPRSYGGYDELLAHPDVDIVYIAAPHSEHRALALRAIAAGKHVLVEKPIALNAAEAREIAQAARAAGVFAMEAMKARFMPQTDVIARLLDDGALGEVLSVSADFGARFDYDPASRAFDPALGGGALLDLGVYPLWFSHFVLGAPDRVTARGSLAPTGVEDQAALLLDFAGGAQSVVTTSMRAETPQVAAINGTAGRIEVAGPFHSPGSLRVVVGSDVSEWHDSTGLTHREVLCFQAAAVARSVGDGLTESPLHTLDDAVAVLAVIDAARAQLGAR</sequence>
<dbReference type="Pfam" id="PF22725">
    <property type="entry name" value="GFO_IDH_MocA_C3"/>
    <property type="match status" value="1"/>
</dbReference>
<evidence type="ECO:0000313" key="7">
    <source>
        <dbReference type="Proteomes" id="UP001549257"/>
    </source>
</evidence>
<accession>A0ABV2QS89</accession>
<dbReference type="InterPro" id="IPR000683">
    <property type="entry name" value="Gfo/Idh/MocA-like_OxRdtase_N"/>
</dbReference>
<dbReference type="PANTHER" id="PTHR22604:SF105">
    <property type="entry name" value="TRANS-1,2-DIHYDROBENZENE-1,2-DIOL DEHYDROGENASE"/>
    <property type="match status" value="1"/>
</dbReference>
<evidence type="ECO:0000256" key="1">
    <source>
        <dbReference type="ARBA" id="ARBA00010928"/>
    </source>
</evidence>
<organism evidence="6 7">
    <name type="scientific">Conyzicola nivalis</name>
    <dbReference type="NCBI Taxonomy" id="1477021"/>
    <lineage>
        <taxon>Bacteria</taxon>
        <taxon>Bacillati</taxon>
        <taxon>Actinomycetota</taxon>
        <taxon>Actinomycetes</taxon>
        <taxon>Micrococcales</taxon>
        <taxon>Microbacteriaceae</taxon>
        <taxon>Conyzicola</taxon>
    </lineage>
</organism>
<comment type="similarity">
    <text evidence="1">Belongs to the Gfo/Idh/MocA family.</text>
</comment>
<evidence type="ECO:0000259" key="4">
    <source>
        <dbReference type="Pfam" id="PF01408"/>
    </source>
</evidence>
<name>A0ABV2QS89_9MICO</name>
<dbReference type="InterPro" id="IPR050984">
    <property type="entry name" value="Gfo/Idh/MocA_domain"/>
</dbReference>
<dbReference type="Proteomes" id="UP001549257">
    <property type="component" value="Unassembled WGS sequence"/>
</dbReference>
<dbReference type="SUPFAM" id="SSF51735">
    <property type="entry name" value="NAD(P)-binding Rossmann-fold domains"/>
    <property type="match status" value="1"/>
</dbReference>
<proteinExistence type="inferred from homology"/>
<evidence type="ECO:0000313" key="6">
    <source>
        <dbReference type="EMBL" id="MET4583333.1"/>
    </source>
</evidence>
<dbReference type="Gene3D" id="3.40.50.720">
    <property type="entry name" value="NAD(P)-binding Rossmann-like Domain"/>
    <property type="match status" value="1"/>
</dbReference>
<reference evidence="6 7" key="1">
    <citation type="submission" date="2024-06" db="EMBL/GenBank/DDBJ databases">
        <title>Sorghum-associated microbial communities from plants grown in Nebraska, USA.</title>
        <authorList>
            <person name="Schachtman D."/>
        </authorList>
    </citation>
    <scope>NUCLEOTIDE SEQUENCE [LARGE SCALE GENOMIC DNA]</scope>
    <source>
        <strain evidence="6 7">2857</strain>
    </source>
</reference>
<dbReference type="EMBL" id="JBEPSJ010000003">
    <property type="protein sequence ID" value="MET4583333.1"/>
    <property type="molecule type" value="Genomic_DNA"/>
</dbReference>
<keyword evidence="2" id="KW-0560">Oxidoreductase</keyword>
<dbReference type="RefSeq" id="WP_354025491.1">
    <property type="nucleotide sequence ID" value="NZ_JBEPSJ010000003.1"/>
</dbReference>
<evidence type="ECO:0000259" key="5">
    <source>
        <dbReference type="Pfam" id="PF22725"/>
    </source>
</evidence>
<evidence type="ECO:0000256" key="3">
    <source>
        <dbReference type="ARBA" id="ARBA00023027"/>
    </source>
</evidence>
<dbReference type="Gene3D" id="3.30.360.10">
    <property type="entry name" value="Dihydrodipicolinate Reductase, domain 2"/>
    <property type="match status" value="1"/>
</dbReference>
<dbReference type="PANTHER" id="PTHR22604">
    <property type="entry name" value="OXIDOREDUCTASES"/>
    <property type="match status" value="1"/>
</dbReference>
<keyword evidence="7" id="KW-1185">Reference proteome</keyword>
<gene>
    <name evidence="6" type="ORF">ABIE21_002852</name>
</gene>
<protein>
    <submittedName>
        <fullName evidence="6">Dehydrogenase</fullName>
    </submittedName>
</protein>